<dbReference type="PANTHER" id="PTHR44051:SF8">
    <property type="entry name" value="GLUTATHIONE S-TRANSFERASE GSTA"/>
    <property type="match status" value="1"/>
</dbReference>
<dbReference type="InterPro" id="IPR036282">
    <property type="entry name" value="Glutathione-S-Trfase_C_sf"/>
</dbReference>
<dbReference type="SFLD" id="SFLDG00358">
    <property type="entry name" value="Main_(cytGST)"/>
    <property type="match status" value="1"/>
</dbReference>
<dbReference type="Gene3D" id="1.20.1050.10">
    <property type="match status" value="1"/>
</dbReference>
<protein>
    <submittedName>
        <fullName evidence="3">Glutathione transferase GstA</fullName>
    </submittedName>
</protein>
<name>A0A3A3FW33_9BURK</name>
<dbReference type="SFLD" id="SFLDS00019">
    <property type="entry name" value="Glutathione_Transferase_(cytos"/>
    <property type="match status" value="1"/>
</dbReference>
<dbReference type="CDD" id="cd03188">
    <property type="entry name" value="GST_C_Beta"/>
    <property type="match status" value="1"/>
</dbReference>
<sequence>MKLYYSPGACSLAPHIVACEVGIPLELVRVDIPTKKTAAGDDYWKINPKGYVPAMELDDGQVITEVGVICQYLADLKPESGLVAKAGTTERYQQMSALNFVATEVHKQIGALFNPQMTAEMKVVQTATIERRLKALEASLEKQPYVAGERYTVADAYLFTALSWAGLVKLDLSKWVNIPAFMARVADRSGVRAAMKTEGLLK</sequence>
<dbReference type="PROSITE" id="PS50405">
    <property type="entry name" value="GST_CTER"/>
    <property type="match status" value="1"/>
</dbReference>
<dbReference type="Pfam" id="PF00043">
    <property type="entry name" value="GST_C"/>
    <property type="match status" value="1"/>
</dbReference>
<dbReference type="SUPFAM" id="SSF52833">
    <property type="entry name" value="Thioredoxin-like"/>
    <property type="match status" value="1"/>
</dbReference>
<keyword evidence="4" id="KW-1185">Reference proteome</keyword>
<dbReference type="Gene3D" id="3.40.30.10">
    <property type="entry name" value="Glutaredoxin"/>
    <property type="match status" value="1"/>
</dbReference>
<evidence type="ECO:0000313" key="3">
    <source>
        <dbReference type="EMBL" id="RJG00413.1"/>
    </source>
</evidence>
<dbReference type="AlphaFoldDB" id="A0A3A3FW33"/>
<dbReference type="InterPro" id="IPR004046">
    <property type="entry name" value="GST_C"/>
</dbReference>
<gene>
    <name evidence="3" type="primary">gstA</name>
    <name evidence="3" type="ORF">D3878_01480</name>
</gene>
<proteinExistence type="predicted"/>
<reference evidence="4" key="1">
    <citation type="submission" date="2018-09" db="EMBL/GenBank/DDBJ databases">
        <authorList>
            <person name="Zhu H."/>
        </authorList>
    </citation>
    <scope>NUCLEOTIDE SEQUENCE [LARGE SCALE GENOMIC DNA]</scope>
    <source>
        <strain evidence="4">K1S02-23</strain>
    </source>
</reference>
<dbReference type="InterPro" id="IPR036249">
    <property type="entry name" value="Thioredoxin-like_sf"/>
</dbReference>
<dbReference type="Pfam" id="PF13409">
    <property type="entry name" value="GST_N_2"/>
    <property type="match status" value="1"/>
</dbReference>
<dbReference type="InterPro" id="IPR040079">
    <property type="entry name" value="Glutathione_S-Trfase"/>
</dbReference>
<dbReference type="InterPro" id="IPR010987">
    <property type="entry name" value="Glutathione-S-Trfase_C-like"/>
</dbReference>
<evidence type="ECO:0000313" key="4">
    <source>
        <dbReference type="Proteomes" id="UP000266327"/>
    </source>
</evidence>
<comment type="caution">
    <text evidence="3">The sequence shown here is derived from an EMBL/GenBank/DDBJ whole genome shotgun (WGS) entry which is preliminary data.</text>
</comment>
<dbReference type="InterPro" id="IPR004045">
    <property type="entry name" value="Glutathione_S-Trfase_N"/>
</dbReference>
<evidence type="ECO:0000259" key="2">
    <source>
        <dbReference type="PROSITE" id="PS50405"/>
    </source>
</evidence>
<feature type="domain" description="GST C-terminal" evidence="2">
    <location>
        <begin position="87"/>
        <end position="202"/>
    </location>
</feature>
<keyword evidence="3" id="KW-0808">Transferase</keyword>
<dbReference type="CDD" id="cd03057">
    <property type="entry name" value="GST_N_Beta"/>
    <property type="match status" value="1"/>
</dbReference>
<dbReference type="SFLD" id="SFLDG01150">
    <property type="entry name" value="Main.1:_Beta-like"/>
    <property type="match status" value="1"/>
</dbReference>
<evidence type="ECO:0000259" key="1">
    <source>
        <dbReference type="PROSITE" id="PS50404"/>
    </source>
</evidence>
<feature type="domain" description="GST N-terminal" evidence="1">
    <location>
        <begin position="1"/>
        <end position="81"/>
    </location>
</feature>
<dbReference type="SUPFAM" id="SSF47616">
    <property type="entry name" value="GST C-terminal domain-like"/>
    <property type="match status" value="1"/>
</dbReference>
<dbReference type="EMBL" id="QYUQ01000002">
    <property type="protein sequence ID" value="RJG00413.1"/>
    <property type="molecule type" value="Genomic_DNA"/>
</dbReference>
<dbReference type="NCBIfam" id="NF007831">
    <property type="entry name" value="PRK10542.1"/>
    <property type="match status" value="1"/>
</dbReference>
<dbReference type="RefSeq" id="WP_119783867.1">
    <property type="nucleotide sequence ID" value="NZ_QYUQ01000002.1"/>
</dbReference>
<accession>A0A3A3FW33</accession>
<dbReference type="OrthoDB" id="8772754at2"/>
<dbReference type="Proteomes" id="UP000266327">
    <property type="component" value="Unassembled WGS sequence"/>
</dbReference>
<organism evidence="3 4">
    <name type="scientific">Noviherbaspirillum sedimenti</name>
    <dbReference type="NCBI Taxonomy" id="2320865"/>
    <lineage>
        <taxon>Bacteria</taxon>
        <taxon>Pseudomonadati</taxon>
        <taxon>Pseudomonadota</taxon>
        <taxon>Betaproteobacteria</taxon>
        <taxon>Burkholderiales</taxon>
        <taxon>Oxalobacteraceae</taxon>
        <taxon>Noviherbaspirillum</taxon>
    </lineage>
</organism>
<dbReference type="PANTHER" id="PTHR44051">
    <property type="entry name" value="GLUTATHIONE S-TRANSFERASE-RELATED"/>
    <property type="match status" value="1"/>
</dbReference>
<dbReference type="PROSITE" id="PS50404">
    <property type="entry name" value="GST_NTER"/>
    <property type="match status" value="1"/>
</dbReference>
<dbReference type="GO" id="GO:0016740">
    <property type="term" value="F:transferase activity"/>
    <property type="evidence" value="ECO:0007669"/>
    <property type="project" value="UniProtKB-KW"/>
</dbReference>